<proteinExistence type="predicted"/>
<dbReference type="AlphaFoldDB" id="A0A177ATE8"/>
<evidence type="ECO:0000313" key="2">
    <source>
        <dbReference type="Proteomes" id="UP000078046"/>
    </source>
</evidence>
<organism evidence="1 2">
    <name type="scientific">Intoshia linei</name>
    <dbReference type="NCBI Taxonomy" id="1819745"/>
    <lineage>
        <taxon>Eukaryota</taxon>
        <taxon>Metazoa</taxon>
        <taxon>Spiralia</taxon>
        <taxon>Lophotrochozoa</taxon>
        <taxon>Mesozoa</taxon>
        <taxon>Orthonectida</taxon>
        <taxon>Rhopaluridae</taxon>
        <taxon>Intoshia</taxon>
    </lineage>
</organism>
<comment type="caution">
    <text evidence="1">The sequence shown here is derived from an EMBL/GenBank/DDBJ whole genome shotgun (WGS) entry which is preliminary data.</text>
</comment>
<accession>A0A177ATE8</accession>
<name>A0A177ATE8_9BILA</name>
<sequence>MNSGVSDQSFKGVFRDLGLVHSIIEVRKWPRGPHN</sequence>
<keyword evidence="2" id="KW-1185">Reference proteome</keyword>
<dbReference type="Proteomes" id="UP000078046">
    <property type="component" value="Unassembled WGS sequence"/>
</dbReference>
<protein>
    <submittedName>
        <fullName evidence="1">Uncharacterized protein</fullName>
    </submittedName>
</protein>
<reference evidence="1 2" key="1">
    <citation type="submission" date="2016-04" db="EMBL/GenBank/DDBJ databases">
        <title>The genome of Intoshia linei affirms orthonectids as highly simplified spiralians.</title>
        <authorList>
            <person name="Mikhailov K.V."/>
            <person name="Slusarev G.S."/>
            <person name="Nikitin M.A."/>
            <person name="Logacheva M.D."/>
            <person name="Penin A."/>
            <person name="Aleoshin V."/>
            <person name="Panchin Y.V."/>
        </authorList>
    </citation>
    <scope>NUCLEOTIDE SEQUENCE [LARGE SCALE GENOMIC DNA]</scope>
    <source>
        <strain evidence="1">Intl2013</strain>
        <tissue evidence="1">Whole animal</tissue>
    </source>
</reference>
<dbReference type="EMBL" id="LWCA01001357">
    <property type="protein sequence ID" value="OAF65297.1"/>
    <property type="molecule type" value="Genomic_DNA"/>
</dbReference>
<gene>
    <name evidence="1" type="ORF">A3Q56_06988</name>
</gene>
<evidence type="ECO:0000313" key="1">
    <source>
        <dbReference type="EMBL" id="OAF65297.1"/>
    </source>
</evidence>